<evidence type="ECO:0000256" key="4">
    <source>
        <dbReference type="ARBA" id="ARBA00022989"/>
    </source>
</evidence>
<name>A0A6P2BT64_9ACTN</name>
<protein>
    <submittedName>
        <fullName evidence="8">GtrA family protein</fullName>
    </submittedName>
</protein>
<dbReference type="EMBL" id="RPFW01000006">
    <property type="protein sequence ID" value="TVZ02078.1"/>
    <property type="molecule type" value="Genomic_DNA"/>
</dbReference>
<evidence type="ECO:0000259" key="7">
    <source>
        <dbReference type="Pfam" id="PF04138"/>
    </source>
</evidence>
<dbReference type="GO" id="GO:0000271">
    <property type="term" value="P:polysaccharide biosynthetic process"/>
    <property type="evidence" value="ECO:0007669"/>
    <property type="project" value="InterPro"/>
</dbReference>
<proteinExistence type="inferred from homology"/>
<sequence length="136" mass="14154">MSGQLARFLAIGVASTLAYMLLYLALSYVMPALDANALSLLITAVANTAANRRLTFGVRGSAGAARHQVQGLIAFAAGLLITSGALWSLHRLSATPGKAAELTVLVVANLVATAVRFLLYRLWVFGGATPPAAERS</sequence>
<evidence type="ECO:0000256" key="2">
    <source>
        <dbReference type="ARBA" id="ARBA00009399"/>
    </source>
</evidence>
<keyword evidence="4 6" id="KW-1133">Transmembrane helix</keyword>
<feature type="transmembrane region" description="Helical" evidence="6">
    <location>
        <begin position="71"/>
        <end position="90"/>
    </location>
</feature>
<dbReference type="AlphaFoldDB" id="A0A6P2BT64"/>
<feature type="transmembrane region" description="Helical" evidence="6">
    <location>
        <begin position="102"/>
        <end position="119"/>
    </location>
</feature>
<keyword evidence="3 6" id="KW-0812">Transmembrane</keyword>
<keyword evidence="9" id="KW-1185">Reference proteome</keyword>
<feature type="domain" description="GtrA/DPMS transmembrane" evidence="7">
    <location>
        <begin position="7"/>
        <end position="125"/>
    </location>
</feature>
<evidence type="ECO:0000313" key="9">
    <source>
        <dbReference type="Proteomes" id="UP000460272"/>
    </source>
</evidence>
<comment type="subcellular location">
    <subcellularLocation>
        <location evidence="1">Membrane</location>
        <topology evidence="1">Multi-pass membrane protein</topology>
    </subcellularLocation>
</comment>
<dbReference type="OrthoDB" id="2369748at2"/>
<dbReference type="PANTHER" id="PTHR38459:SF1">
    <property type="entry name" value="PROPHAGE BACTOPRENOL-LINKED GLUCOSE TRANSLOCASE HOMOLOG"/>
    <property type="match status" value="1"/>
</dbReference>
<dbReference type="InterPro" id="IPR051401">
    <property type="entry name" value="GtrA_CellWall_Glycosyl"/>
</dbReference>
<dbReference type="GO" id="GO:0005886">
    <property type="term" value="C:plasma membrane"/>
    <property type="evidence" value="ECO:0007669"/>
    <property type="project" value="TreeGrafter"/>
</dbReference>
<gene>
    <name evidence="8" type="ORF">EAS64_30950</name>
</gene>
<reference evidence="8 9" key="1">
    <citation type="submission" date="2018-11" db="EMBL/GenBank/DDBJ databases">
        <title>Trebonia kvetii gen.nov., sp.nov., a novel acidophilic actinobacterium, and proposal of the new actinobacterial family Treboniaceae fam. nov.</title>
        <authorList>
            <person name="Rapoport D."/>
            <person name="Sagova-Mareckova M."/>
            <person name="Sedlacek I."/>
            <person name="Provaznik J."/>
            <person name="Kralova S."/>
            <person name="Pavlinic D."/>
            <person name="Benes V."/>
            <person name="Kopecky J."/>
        </authorList>
    </citation>
    <scope>NUCLEOTIDE SEQUENCE [LARGE SCALE GENOMIC DNA]</scope>
    <source>
        <strain evidence="8 9">15Tr583</strain>
    </source>
</reference>
<comment type="similarity">
    <text evidence="2">Belongs to the GtrA family.</text>
</comment>
<keyword evidence="5 6" id="KW-0472">Membrane</keyword>
<accession>A0A6P2BT64</accession>
<organism evidence="8 9">
    <name type="scientific">Trebonia kvetii</name>
    <dbReference type="NCBI Taxonomy" id="2480626"/>
    <lineage>
        <taxon>Bacteria</taxon>
        <taxon>Bacillati</taxon>
        <taxon>Actinomycetota</taxon>
        <taxon>Actinomycetes</taxon>
        <taxon>Streptosporangiales</taxon>
        <taxon>Treboniaceae</taxon>
        <taxon>Trebonia</taxon>
    </lineage>
</organism>
<feature type="transmembrane region" description="Helical" evidence="6">
    <location>
        <begin position="7"/>
        <end position="26"/>
    </location>
</feature>
<dbReference type="Proteomes" id="UP000460272">
    <property type="component" value="Unassembled WGS sequence"/>
</dbReference>
<evidence type="ECO:0000256" key="1">
    <source>
        <dbReference type="ARBA" id="ARBA00004141"/>
    </source>
</evidence>
<comment type="caution">
    <text evidence="8">The sequence shown here is derived from an EMBL/GenBank/DDBJ whole genome shotgun (WGS) entry which is preliminary data.</text>
</comment>
<evidence type="ECO:0000256" key="6">
    <source>
        <dbReference type="SAM" id="Phobius"/>
    </source>
</evidence>
<evidence type="ECO:0000256" key="5">
    <source>
        <dbReference type="ARBA" id="ARBA00023136"/>
    </source>
</evidence>
<dbReference type="InterPro" id="IPR007267">
    <property type="entry name" value="GtrA_DPMS_TM"/>
</dbReference>
<dbReference type="PANTHER" id="PTHR38459">
    <property type="entry name" value="PROPHAGE BACTOPRENOL-LINKED GLUCOSE TRANSLOCASE HOMOLOG"/>
    <property type="match status" value="1"/>
</dbReference>
<evidence type="ECO:0000313" key="8">
    <source>
        <dbReference type="EMBL" id="TVZ02078.1"/>
    </source>
</evidence>
<evidence type="ECO:0000256" key="3">
    <source>
        <dbReference type="ARBA" id="ARBA00022692"/>
    </source>
</evidence>
<dbReference type="Pfam" id="PF04138">
    <property type="entry name" value="GtrA_DPMS_TM"/>
    <property type="match status" value="1"/>
</dbReference>